<comment type="caution">
    <text evidence="2">The sequence shown here is derived from an EMBL/GenBank/DDBJ whole genome shotgun (WGS) entry which is preliminary data.</text>
</comment>
<dbReference type="PANTHER" id="PTHR47495">
    <property type="entry name" value="ALDEHYDE DEHYDROGENASE"/>
    <property type="match status" value="1"/>
</dbReference>
<dbReference type="AlphaFoldDB" id="X1QTS1"/>
<dbReference type="InterPro" id="IPR037165">
    <property type="entry name" value="AldOxase/xan_DH_Mopterin-bd_sf"/>
</dbReference>
<dbReference type="SUPFAM" id="SSF56003">
    <property type="entry name" value="Molybdenum cofactor-binding domain"/>
    <property type="match status" value="1"/>
</dbReference>
<proteinExistence type="predicted"/>
<dbReference type="PANTHER" id="PTHR47495:SF1">
    <property type="entry name" value="BLL3820 PROTEIN"/>
    <property type="match status" value="1"/>
</dbReference>
<dbReference type="EMBL" id="BARV01042115">
    <property type="protein sequence ID" value="GAI46674.1"/>
    <property type="molecule type" value="Genomic_DNA"/>
</dbReference>
<evidence type="ECO:0000313" key="2">
    <source>
        <dbReference type="EMBL" id="GAI46674.1"/>
    </source>
</evidence>
<accession>X1QTS1</accession>
<dbReference type="InterPro" id="IPR008274">
    <property type="entry name" value="AldOxase/xan_DH_MoCoBD1"/>
</dbReference>
<dbReference type="Pfam" id="PF02738">
    <property type="entry name" value="MoCoBD_1"/>
    <property type="match status" value="1"/>
</dbReference>
<feature type="non-terminal residue" evidence="2">
    <location>
        <position position="1"/>
    </location>
</feature>
<organism evidence="2">
    <name type="scientific">marine sediment metagenome</name>
    <dbReference type="NCBI Taxonomy" id="412755"/>
    <lineage>
        <taxon>unclassified sequences</taxon>
        <taxon>metagenomes</taxon>
        <taxon>ecological metagenomes</taxon>
    </lineage>
</organism>
<reference evidence="2" key="1">
    <citation type="journal article" date="2014" name="Front. Microbiol.">
        <title>High frequency of phylogenetically diverse reductive dehalogenase-homologous genes in deep subseafloor sedimentary metagenomes.</title>
        <authorList>
            <person name="Kawai M."/>
            <person name="Futagami T."/>
            <person name="Toyoda A."/>
            <person name="Takaki Y."/>
            <person name="Nishi S."/>
            <person name="Hori S."/>
            <person name="Arai W."/>
            <person name="Tsubouchi T."/>
            <person name="Morono Y."/>
            <person name="Uchiyama I."/>
            <person name="Ito T."/>
            <person name="Fujiyama A."/>
            <person name="Inagaki F."/>
            <person name="Takami H."/>
        </authorList>
    </citation>
    <scope>NUCLEOTIDE SEQUENCE</scope>
    <source>
        <strain evidence="2">Expedition CK06-06</strain>
    </source>
</reference>
<dbReference type="GO" id="GO:0016491">
    <property type="term" value="F:oxidoreductase activity"/>
    <property type="evidence" value="ECO:0007669"/>
    <property type="project" value="InterPro"/>
</dbReference>
<feature type="domain" description="Aldehyde oxidase/xanthine dehydrogenase first molybdopterin binding" evidence="1">
    <location>
        <begin position="45"/>
        <end position="114"/>
    </location>
</feature>
<feature type="non-terminal residue" evidence="2">
    <location>
        <position position="134"/>
    </location>
</feature>
<gene>
    <name evidence="2" type="ORF">S06H3_63480</name>
</gene>
<protein>
    <recommendedName>
        <fullName evidence="1">Aldehyde oxidase/xanthine dehydrogenase first molybdopterin binding domain-containing protein</fullName>
    </recommendedName>
</protein>
<dbReference type="InterPro" id="IPR052516">
    <property type="entry name" value="N-heterocyclic_Hydroxylase"/>
</dbReference>
<name>X1QTS1_9ZZZZ</name>
<dbReference type="Gene3D" id="3.30.365.10">
    <property type="entry name" value="Aldehyde oxidase/xanthine dehydrogenase, molybdopterin binding domain"/>
    <property type="match status" value="1"/>
</dbReference>
<sequence>EFALQALEVLAKTASWKTVSHPSSKEIFSHLKKNARTGGRSRPRTRGSIEKALAEAKKVISETYEVAYVQHTPMEPRAAIAEWKDGKLTVWSGVDGPQAVQGDLARTFRIPTRQTITYADMAKSKDVAEAFKQG</sequence>
<evidence type="ECO:0000259" key="1">
    <source>
        <dbReference type="Pfam" id="PF02738"/>
    </source>
</evidence>